<gene>
    <name evidence="1" type="ORF">PR048_024605</name>
</gene>
<sequence length="647" mass="70857">MARRLVLGGRPATPRLRGAASTLTLPDSIWCLHLTIIAPGNPIPKLSSFPPTLYTARPSLKSTAVRCQQPKRRHLGRRAASSCGVCSRSPPATHCAPSVVETWSHIADRRSDTGMQGQGKQEITEKACRPLALSGTIPMYENPGAAQLGIEPHPPWWEGSSRGNQVYGMTHNPDRQQVDSMTHHAALQHIALAAAKRTLRKQNIGNVGIAVVTLQAPLKGASTNEWSGEIWAAVNIEILIADEGEVRYRPFTVNAGVKGREKQEITSSIVRHDSCTRKSVIGQQSMVTCFQYGRRTIGMIEQEQHRRSEPPTAPAPNTNTHTTLAGARLETAPVSVEARSSPALQEHSLLSCSSPVHSSSRPLSLPLSSFSRLIGVTTIITCENPGAHKANQVRFPPESLPDSHEVKEALRTDEGGVSRLWHRGWWLGSRPPPCISPILCRRNKCLCSIRLTVCGMWMKYCGNREMPSTMRKIEKPFPAAILEANLLLRHSCAVPSACCRDHQRLLGDDWGEQAAVCRDLGSRFVTMGKNNIAVIIVEQLGCWTDIFTTLALLVEFEHLGCMLIRRHRTNLTLQAFSMSGSVALAHHLGGFVYQCQTDSATSKMADWIDRAGSSLATSRQHRRPSPPVGWDFVIGTHTAAILSVSSI</sequence>
<keyword evidence="2" id="KW-1185">Reference proteome</keyword>
<accession>A0ABQ9GP43</accession>
<comment type="caution">
    <text evidence="1">The sequence shown here is derived from an EMBL/GenBank/DDBJ whole genome shotgun (WGS) entry which is preliminary data.</text>
</comment>
<dbReference type="EMBL" id="JARBHB010000010">
    <property type="protein sequence ID" value="KAJ8873771.1"/>
    <property type="molecule type" value="Genomic_DNA"/>
</dbReference>
<reference evidence="1 2" key="1">
    <citation type="submission" date="2023-02" db="EMBL/GenBank/DDBJ databases">
        <title>LHISI_Scaffold_Assembly.</title>
        <authorList>
            <person name="Stuart O.P."/>
            <person name="Cleave R."/>
            <person name="Magrath M.J.L."/>
            <person name="Mikheyev A.S."/>
        </authorList>
    </citation>
    <scope>NUCLEOTIDE SEQUENCE [LARGE SCALE GENOMIC DNA]</scope>
    <source>
        <strain evidence="1">Daus_M_001</strain>
        <tissue evidence="1">Leg muscle</tissue>
    </source>
</reference>
<name>A0ABQ9GP43_9NEOP</name>
<proteinExistence type="predicted"/>
<dbReference type="Proteomes" id="UP001159363">
    <property type="component" value="Chromosome 9"/>
</dbReference>
<evidence type="ECO:0000313" key="2">
    <source>
        <dbReference type="Proteomes" id="UP001159363"/>
    </source>
</evidence>
<protein>
    <submittedName>
        <fullName evidence="1">Uncharacterized protein</fullName>
    </submittedName>
</protein>
<organism evidence="1 2">
    <name type="scientific">Dryococelus australis</name>
    <dbReference type="NCBI Taxonomy" id="614101"/>
    <lineage>
        <taxon>Eukaryota</taxon>
        <taxon>Metazoa</taxon>
        <taxon>Ecdysozoa</taxon>
        <taxon>Arthropoda</taxon>
        <taxon>Hexapoda</taxon>
        <taxon>Insecta</taxon>
        <taxon>Pterygota</taxon>
        <taxon>Neoptera</taxon>
        <taxon>Polyneoptera</taxon>
        <taxon>Phasmatodea</taxon>
        <taxon>Verophasmatodea</taxon>
        <taxon>Anareolatae</taxon>
        <taxon>Phasmatidae</taxon>
        <taxon>Eurycanthinae</taxon>
        <taxon>Dryococelus</taxon>
    </lineage>
</organism>
<evidence type="ECO:0000313" key="1">
    <source>
        <dbReference type="EMBL" id="KAJ8873771.1"/>
    </source>
</evidence>